<dbReference type="GO" id="GO:0046098">
    <property type="term" value="P:guanine metabolic process"/>
    <property type="evidence" value="ECO:0007669"/>
    <property type="project" value="TreeGrafter"/>
</dbReference>
<dbReference type="SUPFAM" id="SSF51556">
    <property type="entry name" value="Metallo-dependent hydrolases"/>
    <property type="match status" value="1"/>
</dbReference>
<evidence type="ECO:0000259" key="5">
    <source>
        <dbReference type="Pfam" id="PF01979"/>
    </source>
</evidence>
<dbReference type="Pfam" id="PF01979">
    <property type="entry name" value="Amidohydro_1"/>
    <property type="match status" value="1"/>
</dbReference>
<name>A0A061B4J1_RHOTO</name>
<dbReference type="AlphaFoldDB" id="A0A061B4J1"/>
<evidence type="ECO:0000256" key="2">
    <source>
        <dbReference type="ARBA" id="ARBA00022723"/>
    </source>
</evidence>
<dbReference type="PANTHER" id="PTHR11271">
    <property type="entry name" value="GUANINE DEAMINASE"/>
    <property type="match status" value="1"/>
</dbReference>
<sequence>MLDLADISLVLRGTLVSPQPDRSLSIREDCVVVIDSKGFIAAIDNSTGSALADEVDTLVREGKVGQDKVVELGDGWALPGFVDTHIHAPQYPNAGMALDKPLMEWLEAYTFAAESRIDKDPAYAQRVYQKLVQRLLENGTTAASVFGTISVEANLTLAKAFLDAGIRGQIGKVAMDQNSLPSYIETTASSLADTRRFIESMHSLVASLPDEQRLIEPVVTPRFVPTCSIELMKGLSDLAKEKNVRIQSHMCESQGMVDVCREMLGGKSDVELLDQLGLLNDRSLMAHCTHSTADDLARLSRTGTAIASCPLSNVYFSAERQLPLREAWNAGVKVGLGSDISGGYRVGIDENMRWAVGVSRLREGERQRDLRESRRQEERSASLAISWKEALYLATLGGAQALGLDKERKVGALEVGSAFDAQWIQLGHPRSRVDWFDVEEEEGGVVKRVSTEEKLEKWFCNGSEVDRKAVWVQGKRVCSRPEPW</sequence>
<keyword evidence="2" id="KW-0479">Metal-binding</keyword>
<dbReference type="OrthoDB" id="194468at2759"/>
<dbReference type="GO" id="GO:0005829">
    <property type="term" value="C:cytosol"/>
    <property type="evidence" value="ECO:0007669"/>
    <property type="project" value="TreeGrafter"/>
</dbReference>
<feature type="domain" description="Amidohydrolase-related" evidence="5">
    <location>
        <begin position="77"/>
        <end position="477"/>
    </location>
</feature>
<keyword evidence="4" id="KW-0862">Zinc</keyword>
<accession>A0A061B4J1</accession>
<dbReference type="InterPro" id="IPR006680">
    <property type="entry name" value="Amidohydro-rel"/>
</dbReference>
<dbReference type="Gene3D" id="3.20.20.140">
    <property type="entry name" value="Metal-dependent hydrolases"/>
    <property type="match status" value="1"/>
</dbReference>
<dbReference type="InterPro" id="IPR051607">
    <property type="entry name" value="Metallo-dep_hydrolases"/>
</dbReference>
<dbReference type="InterPro" id="IPR011059">
    <property type="entry name" value="Metal-dep_hydrolase_composite"/>
</dbReference>
<evidence type="ECO:0000313" key="6">
    <source>
        <dbReference type="EMBL" id="CDR44723.1"/>
    </source>
</evidence>
<evidence type="ECO:0000256" key="3">
    <source>
        <dbReference type="ARBA" id="ARBA00022801"/>
    </source>
</evidence>
<evidence type="ECO:0000256" key="1">
    <source>
        <dbReference type="ARBA" id="ARBA00001947"/>
    </source>
</evidence>
<comment type="cofactor">
    <cofactor evidence="1">
        <name>Zn(2+)</name>
        <dbReference type="ChEBI" id="CHEBI:29105"/>
    </cofactor>
</comment>
<keyword evidence="3" id="KW-0378">Hydrolase</keyword>
<dbReference type="SUPFAM" id="SSF51338">
    <property type="entry name" value="Composite domain of metallo-dependent hydrolases"/>
    <property type="match status" value="1"/>
</dbReference>
<dbReference type="PANTHER" id="PTHR11271:SF6">
    <property type="entry name" value="GUANINE DEAMINASE"/>
    <property type="match status" value="1"/>
</dbReference>
<dbReference type="EMBL" id="LK052944">
    <property type="protein sequence ID" value="CDR44723.1"/>
    <property type="molecule type" value="Genomic_DNA"/>
</dbReference>
<organism evidence="6">
    <name type="scientific">Rhodotorula toruloides</name>
    <name type="common">Yeast</name>
    <name type="synonym">Rhodosporidium toruloides</name>
    <dbReference type="NCBI Taxonomy" id="5286"/>
    <lineage>
        <taxon>Eukaryota</taxon>
        <taxon>Fungi</taxon>
        <taxon>Dikarya</taxon>
        <taxon>Basidiomycota</taxon>
        <taxon>Pucciniomycotina</taxon>
        <taxon>Microbotryomycetes</taxon>
        <taxon>Sporidiobolales</taxon>
        <taxon>Sporidiobolaceae</taxon>
        <taxon>Rhodotorula</taxon>
    </lineage>
</organism>
<dbReference type="InterPro" id="IPR032466">
    <property type="entry name" value="Metal_Hydrolase"/>
</dbReference>
<gene>
    <name evidence="6" type="ORF">RHTO0S_09e07998g</name>
</gene>
<dbReference type="Gene3D" id="2.30.40.10">
    <property type="entry name" value="Urease, subunit C, domain 1"/>
    <property type="match status" value="1"/>
</dbReference>
<dbReference type="GO" id="GO:0008270">
    <property type="term" value="F:zinc ion binding"/>
    <property type="evidence" value="ECO:0007669"/>
    <property type="project" value="TreeGrafter"/>
</dbReference>
<dbReference type="GO" id="GO:0008892">
    <property type="term" value="F:guanine deaminase activity"/>
    <property type="evidence" value="ECO:0007669"/>
    <property type="project" value="TreeGrafter"/>
</dbReference>
<proteinExistence type="predicted"/>
<protein>
    <submittedName>
        <fullName evidence="6">RHTO0S09e07998g1_1</fullName>
    </submittedName>
</protein>
<evidence type="ECO:0000256" key="4">
    <source>
        <dbReference type="ARBA" id="ARBA00022833"/>
    </source>
</evidence>
<reference evidence="6" key="1">
    <citation type="journal article" date="2014" name="Genome Announc.">
        <title>Draft genome sequence of Rhodosporidium toruloides CECT1137, an oleaginous yeast of biotechnological interest.</title>
        <authorList>
            <person name="Morin N."/>
            <person name="Calcas X."/>
            <person name="Devillers H."/>
            <person name="Durrens P."/>
            <person name="Sherman D.J."/>
            <person name="Nicaud J.-M."/>
            <person name="Neuveglise C."/>
        </authorList>
    </citation>
    <scope>NUCLEOTIDE SEQUENCE</scope>
    <source>
        <strain evidence="6">CECT1137</strain>
    </source>
</reference>